<keyword evidence="4 11" id="KW-0436">Ligase</keyword>
<dbReference type="Gene3D" id="3.40.1190.10">
    <property type="entry name" value="Mur-like, catalytic domain"/>
    <property type="match status" value="1"/>
</dbReference>
<dbReference type="Gene3D" id="3.90.190.20">
    <property type="entry name" value="Mur ligase, C-terminal domain"/>
    <property type="match status" value="1"/>
</dbReference>
<dbReference type="InterPro" id="IPR036565">
    <property type="entry name" value="Mur-like_cat_sf"/>
</dbReference>
<dbReference type="SUPFAM" id="SSF53623">
    <property type="entry name" value="MurD-like peptide ligases, catalytic domain"/>
    <property type="match status" value="1"/>
</dbReference>
<evidence type="ECO:0000256" key="2">
    <source>
        <dbReference type="ARBA" id="ARBA00008276"/>
    </source>
</evidence>
<dbReference type="GO" id="GO:0004326">
    <property type="term" value="F:tetrahydrofolylpolyglutamate synthase activity"/>
    <property type="evidence" value="ECO:0007669"/>
    <property type="project" value="UniProtKB-EC"/>
</dbReference>
<evidence type="ECO:0000259" key="12">
    <source>
        <dbReference type="Pfam" id="PF02875"/>
    </source>
</evidence>
<keyword evidence="8" id="KW-0460">Magnesium</keyword>
<dbReference type="GO" id="GO:0005737">
    <property type="term" value="C:cytoplasm"/>
    <property type="evidence" value="ECO:0007669"/>
    <property type="project" value="TreeGrafter"/>
</dbReference>
<dbReference type="PANTHER" id="PTHR11136:SF0">
    <property type="entry name" value="DIHYDROFOLATE SYNTHETASE-RELATED"/>
    <property type="match status" value="1"/>
</dbReference>
<keyword evidence="7 11" id="KW-0067">ATP-binding</keyword>
<evidence type="ECO:0000259" key="13">
    <source>
        <dbReference type="Pfam" id="PF08245"/>
    </source>
</evidence>
<comment type="catalytic activity">
    <reaction evidence="10">
        <text>(6S)-5,6,7,8-tetrahydrofolyl-(gamma-L-Glu)(n) + L-glutamate + ATP = (6S)-5,6,7,8-tetrahydrofolyl-(gamma-L-Glu)(n+1) + ADP + phosphate + H(+)</text>
        <dbReference type="Rhea" id="RHEA:10580"/>
        <dbReference type="Rhea" id="RHEA-COMP:14738"/>
        <dbReference type="Rhea" id="RHEA-COMP:14740"/>
        <dbReference type="ChEBI" id="CHEBI:15378"/>
        <dbReference type="ChEBI" id="CHEBI:29985"/>
        <dbReference type="ChEBI" id="CHEBI:30616"/>
        <dbReference type="ChEBI" id="CHEBI:43474"/>
        <dbReference type="ChEBI" id="CHEBI:141005"/>
        <dbReference type="ChEBI" id="CHEBI:456216"/>
        <dbReference type="EC" id="6.3.2.17"/>
    </reaction>
</comment>
<evidence type="ECO:0000256" key="8">
    <source>
        <dbReference type="ARBA" id="ARBA00022842"/>
    </source>
</evidence>
<dbReference type="Pfam" id="PF08245">
    <property type="entry name" value="Mur_ligase_M"/>
    <property type="match status" value="1"/>
</dbReference>
<proteinExistence type="inferred from homology"/>
<evidence type="ECO:0000256" key="5">
    <source>
        <dbReference type="ARBA" id="ARBA00022723"/>
    </source>
</evidence>
<dbReference type="InterPro" id="IPR013221">
    <property type="entry name" value="Mur_ligase_cen"/>
</dbReference>
<evidence type="ECO:0000313" key="14">
    <source>
        <dbReference type="EMBL" id="KUK45707.1"/>
    </source>
</evidence>
<feature type="domain" description="Mur ligase central" evidence="13">
    <location>
        <begin position="58"/>
        <end position="295"/>
    </location>
</feature>
<dbReference type="EMBL" id="LGFU01000182">
    <property type="protein sequence ID" value="KUK45707.1"/>
    <property type="molecule type" value="Genomic_DNA"/>
</dbReference>
<sequence>MQEIEQKYEEALDFLYSFIDYSLKRNFRNAAEKFDLDRMHKFMALLGDPQKDYDIIHVAGTKGKGSVSSMCASVLMAEGYRVGLYTSPHMVRFTERIKINDQEISKADVVEIIDQLKPITEKVPEITTFELMTAMAFLYFSQQKVDYSVFEVGLGGRLDATNIVNPLVSVITSISYDHVKILGDTLSEIAGEKGGIIKEGVPVVVAPQKEEARLKLEQIAQDRTSPLIQVGRDYLYAADSHSLDSQHFLVWTPDEQPMVDEFIESGGRDIWSPLRLRIPLLGFHQVENAATAYAALKTAEKLGLKLSQEAYRKGFSSVKWPGRMEVLQNHPTIVVDSAHNRYSALRLRQALDDYFPGLPVIMLFGASEDKDIEGMYQELLPRVRRVITTQSIHPRAIDAGELLELAHRFGRSARAVTPIEDAFDLALQEAGQEAVVLVTGSIFVVAAVRDIFSKQHQDHSPK</sequence>
<evidence type="ECO:0000313" key="15">
    <source>
        <dbReference type="Proteomes" id="UP000064249"/>
    </source>
</evidence>
<evidence type="ECO:0000256" key="7">
    <source>
        <dbReference type="ARBA" id="ARBA00022840"/>
    </source>
</evidence>
<dbReference type="FunFam" id="3.40.1190.10:FF:000011">
    <property type="entry name" value="Folylpolyglutamate synthase/dihydrofolate synthase"/>
    <property type="match status" value="1"/>
</dbReference>
<keyword evidence="6 11" id="KW-0547">Nucleotide-binding</keyword>
<dbReference type="GO" id="GO:0005524">
    <property type="term" value="F:ATP binding"/>
    <property type="evidence" value="ECO:0007669"/>
    <property type="project" value="UniProtKB-KW"/>
</dbReference>
<name>A0A101FWQ8_9CHLR</name>
<comment type="similarity">
    <text evidence="2 11">Belongs to the folylpolyglutamate synthase family.</text>
</comment>
<dbReference type="SUPFAM" id="SSF53244">
    <property type="entry name" value="MurD-like peptide ligases, peptide-binding domain"/>
    <property type="match status" value="1"/>
</dbReference>
<evidence type="ECO:0000256" key="6">
    <source>
        <dbReference type="ARBA" id="ARBA00022741"/>
    </source>
</evidence>
<dbReference type="PATRIC" id="fig|167964.4.peg.57"/>
<comment type="cofactor">
    <cofactor evidence="1">
        <name>Mg(2+)</name>
        <dbReference type="ChEBI" id="CHEBI:18420"/>
    </cofactor>
</comment>
<gene>
    <name evidence="14" type="ORF">XD73_1419</name>
</gene>
<protein>
    <recommendedName>
        <fullName evidence="3">tetrahydrofolate synthase</fullName>
        <ecNumber evidence="3">6.3.2.17</ecNumber>
    </recommendedName>
    <alternativeName>
        <fullName evidence="9">Tetrahydrofolylpolyglutamate synthase</fullName>
    </alternativeName>
</protein>
<dbReference type="GO" id="GO:0008841">
    <property type="term" value="F:dihydrofolate synthase activity"/>
    <property type="evidence" value="ECO:0007669"/>
    <property type="project" value="TreeGrafter"/>
</dbReference>
<comment type="caution">
    <text evidence="14">The sequence shown here is derived from an EMBL/GenBank/DDBJ whole genome shotgun (WGS) entry which is preliminary data.</text>
</comment>
<reference evidence="14 15" key="1">
    <citation type="journal article" date="2015" name="MBio">
        <title>Genome-Resolved Metagenomic Analysis Reveals Roles for Candidate Phyla and Other Microbial Community Members in Biogeochemical Transformations in Oil Reservoirs.</title>
        <authorList>
            <person name="Hu P."/>
            <person name="Tom L."/>
            <person name="Singh A."/>
            <person name="Thomas B.C."/>
            <person name="Baker B.J."/>
            <person name="Piceno Y.M."/>
            <person name="Andersen G.L."/>
            <person name="Banfield J.F."/>
        </authorList>
    </citation>
    <scope>NUCLEOTIDE SEQUENCE [LARGE SCALE GENOMIC DNA]</scope>
    <source>
        <strain evidence="14">46_16</strain>
    </source>
</reference>
<evidence type="ECO:0000256" key="10">
    <source>
        <dbReference type="ARBA" id="ARBA00047493"/>
    </source>
</evidence>
<organism evidence="14 15">
    <name type="scientific">Anaerolinea thermophila</name>
    <dbReference type="NCBI Taxonomy" id="167964"/>
    <lineage>
        <taxon>Bacteria</taxon>
        <taxon>Bacillati</taxon>
        <taxon>Chloroflexota</taxon>
        <taxon>Anaerolineae</taxon>
        <taxon>Anaerolineales</taxon>
        <taxon>Anaerolineaceae</taxon>
        <taxon>Anaerolinea</taxon>
    </lineage>
</organism>
<evidence type="ECO:0000256" key="4">
    <source>
        <dbReference type="ARBA" id="ARBA00022598"/>
    </source>
</evidence>
<evidence type="ECO:0000256" key="11">
    <source>
        <dbReference type="PIRNR" id="PIRNR001563"/>
    </source>
</evidence>
<accession>A0A101FWQ8</accession>
<dbReference type="PROSITE" id="PS01011">
    <property type="entry name" value="FOLYLPOLYGLU_SYNT_1"/>
    <property type="match status" value="1"/>
</dbReference>
<dbReference type="Proteomes" id="UP000064249">
    <property type="component" value="Unassembled WGS sequence"/>
</dbReference>
<dbReference type="Pfam" id="PF02875">
    <property type="entry name" value="Mur_ligase_C"/>
    <property type="match status" value="1"/>
</dbReference>
<dbReference type="PANTHER" id="PTHR11136">
    <property type="entry name" value="FOLYLPOLYGLUTAMATE SYNTHASE-RELATED"/>
    <property type="match status" value="1"/>
</dbReference>
<dbReference type="InterPro" id="IPR018109">
    <property type="entry name" value="Folylpolyglutamate_synth_CS"/>
</dbReference>
<dbReference type="GO" id="GO:0046872">
    <property type="term" value="F:metal ion binding"/>
    <property type="evidence" value="ECO:0007669"/>
    <property type="project" value="UniProtKB-KW"/>
</dbReference>
<dbReference type="EC" id="6.3.2.17" evidence="3"/>
<feature type="domain" description="Mur ligase C-terminal" evidence="12">
    <location>
        <begin position="322"/>
        <end position="441"/>
    </location>
</feature>
<evidence type="ECO:0000256" key="3">
    <source>
        <dbReference type="ARBA" id="ARBA00013025"/>
    </source>
</evidence>
<dbReference type="NCBIfam" id="TIGR01499">
    <property type="entry name" value="folC"/>
    <property type="match status" value="1"/>
</dbReference>
<keyword evidence="5" id="KW-0479">Metal-binding</keyword>
<dbReference type="PIRSF" id="PIRSF001563">
    <property type="entry name" value="Folylpolyglu_synth"/>
    <property type="match status" value="1"/>
</dbReference>
<evidence type="ECO:0000256" key="9">
    <source>
        <dbReference type="ARBA" id="ARBA00030592"/>
    </source>
</evidence>
<dbReference type="InterPro" id="IPR036615">
    <property type="entry name" value="Mur_ligase_C_dom_sf"/>
</dbReference>
<dbReference type="AlphaFoldDB" id="A0A101FWQ8"/>
<evidence type="ECO:0000256" key="1">
    <source>
        <dbReference type="ARBA" id="ARBA00001946"/>
    </source>
</evidence>
<dbReference type="PROSITE" id="PS01012">
    <property type="entry name" value="FOLYLPOLYGLU_SYNT_2"/>
    <property type="match status" value="1"/>
</dbReference>
<dbReference type="InterPro" id="IPR001645">
    <property type="entry name" value="Folylpolyglutamate_synth"/>
</dbReference>
<dbReference type="InterPro" id="IPR004101">
    <property type="entry name" value="Mur_ligase_C"/>
</dbReference>